<dbReference type="PANTHER" id="PTHR21340">
    <property type="entry name" value="DIADENOSINE 5,5-P1,P4-TETRAPHOSPHATE PYROPHOSPHOHYDROLASE MUTT"/>
    <property type="match status" value="1"/>
</dbReference>
<sequence length="288" mass="30401">MPGHIAAAGAVLWRRGKNTVETAIVHRPRYGDWSLPKGKLDPGESVHAAAVREVAEETGFAAVLGRSLGQVHYVVGESAKTVSYFAARAAGGSFEPNDEVDVLRWIPVSDAVHLVTYPHDRVVLARFAALPAETTTLLVVRHAHAGKKDRWHGPDAERPLSPTGLREREALTRLLPLFGPSRVLAAPKVRCVDTVRPLAGLLGVSVEQEPALAEQAAEGAAVDVFRRVVATGEVAVVCSQGGVIPGALAEVSAGSGVELGEPQSRKGSVWVLSFAGEELVAADYVDSP</sequence>
<dbReference type="GO" id="GO:0006167">
    <property type="term" value="P:AMP biosynthetic process"/>
    <property type="evidence" value="ECO:0007669"/>
    <property type="project" value="TreeGrafter"/>
</dbReference>
<feature type="domain" description="Nudix hydrolase" evidence="4">
    <location>
        <begin position="3"/>
        <end position="129"/>
    </location>
</feature>
<dbReference type="Pfam" id="PF00300">
    <property type="entry name" value="His_Phos_1"/>
    <property type="match status" value="1"/>
</dbReference>
<evidence type="ECO:0000313" key="5">
    <source>
        <dbReference type="EMBL" id="SDC63109.1"/>
    </source>
</evidence>
<dbReference type="Gene3D" id="3.40.50.1240">
    <property type="entry name" value="Phosphoglycerate mutase-like"/>
    <property type="match status" value="1"/>
</dbReference>
<dbReference type="InterPro" id="IPR015797">
    <property type="entry name" value="NUDIX_hydrolase-like_dom_sf"/>
</dbReference>
<evidence type="ECO:0000313" key="6">
    <source>
        <dbReference type="Proteomes" id="UP000199501"/>
    </source>
</evidence>
<dbReference type="InterPro" id="IPR013078">
    <property type="entry name" value="His_Pase_superF_clade-1"/>
</dbReference>
<dbReference type="STRING" id="1271860.SAMN05216174_103210"/>
<dbReference type="RefSeq" id="WP_324187504.1">
    <property type="nucleotide sequence ID" value="NZ_FMZZ01000003.1"/>
</dbReference>
<dbReference type="Pfam" id="PF00293">
    <property type="entry name" value="NUDIX"/>
    <property type="match status" value="1"/>
</dbReference>
<dbReference type="PROSITE" id="PS51462">
    <property type="entry name" value="NUDIX"/>
    <property type="match status" value="1"/>
</dbReference>
<dbReference type="SUPFAM" id="SSF53254">
    <property type="entry name" value="Phosphoglycerate mutase-like"/>
    <property type="match status" value="1"/>
</dbReference>
<dbReference type="GO" id="GO:0006754">
    <property type="term" value="P:ATP biosynthetic process"/>
    <property type="evidence" value="ECO:0007669"/>
    <property type="project" value="TreeGrafter"/>
</dbReference>
<dbReference type="InterPro" id="IPR020476">
    <property type="entry name" value="Nudix_hydrolase"/>
</dbReference>
<dbReference type="PROSITE" id="PS00893">
    <property type="entry name" value="NUDIX_BOX"/>
    <property type="match status" value="1"/>
</dbReference>
<dbReference type="EMBL" id="FMZZ01000003">
    <property type="protein sequence ID" value="SDC63109.1"/>
    <property type="molecule type" value="Genomic_DNA"/>
</dbReference>
<dbReference type="Proteomes" id="UP000199501">
    <property type="component" value="Unassembled WGS sequence"/>
</dbReference>
<dbReference type="AlphaFoldDB" id="A0A1G6N5I4"/>
<keyword evidence="2 3" id="KW-0378">Hydrolase</keyword>
<evidence type="ECO:0000256" key="2">
    <source>
        <dbReference type="ARBA" id="ARBA00022801"/>
    </source>
</evidence>
<protein>
    <submittedName>
        <fullName evidence="5">8-oxo-dGTP diphosphatase</fullName>
    </submittedName>
</protein>
<dbReference type="InterPro" id="IPR020084">
    <property type="entry name" value="NUDIX_hydrolase_CS"/>
</dbReference>
<proteinExistence type="inferred from homology"/>
<dbReference type="Gene3D" id="3.90.79.10">
    <property type="entry name" value="Nucleoside Triphosphate Pyrophosphohydrolase"/>
    <property type="match status" value="1"/>
</dbReference>
<dbReference type="CDD" id="cd03673">
    <property type="entry name" value="NUDIX_Ap6A_hydrolase"/>
    <property type="match status" value="1"/>
</dbReference>
<dbReference type="SMART" id="SM00855">
    <property type="entry name" value="PGAM"/>
    <property type="match status" value="1"/>
</dbReference>
<evidence type="ECO:0000256" key="3">
    <source>
        <dbReference type="RuleBase" id="RU003476"/>
    </source>
</evidence>
<dbReference type="PANTHER" id="PTHR21340:SF0">
    <property type="entry name" value="BIS(5'-NUCLEOSYL)-TETRAPHOSPHATASE [ASYMMETRICAL]"/>
    <property type="match status" value="1"/>
</dbReference>
<dbReference type="GO" id="GO:0004081">
    <property type="term" value="F:bis(5'-nucleosyl)-tetraphosphatase (asymmetrical) activity"/>
    <property type="evidence" value="ECO:0007669"/>
    <property type="project" value="TreeGrafter"/>
</dbReference>
<accession>A0A1G6N5I4</accession>
<dbReference type="InterPro" id="IPR000086">
    <property type="entry name" value="NUDIX_hydrolase_dom"/>
</dbReference>
<keyword evidence="6" id="KW-1185">Reference proteome</keyword>
<evidence type="ECO:0000256" key="1">
    <source>
        <dbReference type="ARBA" id="ARBA00005582"/>
    </source>
</evidence>
<comment type="similarity">
    <text evidence="1 3">Belongs to the Nudix hydrolase family.</text>
</comment>
<dbReference type="PRINTS" id="PR00502">
    <property type="entry name" value="NUDIXFAMILY"/>
</dbReference>
<dbReference type="SUPFAM" id="SSF55811">
    <property type="entry name" value="Nudix"/>
    <property type="match status" value="1"/>
</dbReference>
<evidence type="ECO:0000259" key="4">
    <source>
        <dbReference type="PROSITE" id="PS51462"/>
    </source>
</evidence>
<dbReference type="InterPro" id="IPR051325">
    <property type="entry name" value="Nudix_hydrolase_domain"/>
</dbReference>
<organism evidence="5 6">
    <name type="scientific">Actinokineospora iranica</name>
    <dbReference type="NCBI Taxonomy" id="1271860"/>
    <lineage>
        <taxon>Bacteria</taxon>
        <taxon>Bacillati</taxon>
        <taxon>Actinomycetota</taxon>
        <taxon>Actinomycetes</taxon>
        <taxon>Pseudonocardiales</taxon>
        <taxon>Pseudonocardiaceae</taxon>
        <taxon>Actinokineospora</taxon>
    </lineage>
</organism>
<gene>
    <name evidence="5" type="ORF">SAMN05216174_103210</name>
</gene>
<name>A0A1G6N5I4_9PSEU</name>
<reference evidence="6" key="1">
    <citation type="submission" date="2016-10" db="EMBL/GenBank/DDBJ databases">
        <authorList>
            <person name="Varghese N."/>
            <person name="Submissions S."/>
        </authorList>
    </citation>
    <scope>NUCLEOTIDE SEQUENCE [LARGE SCALE GENOMIC DNA]</scope>
    <source>
        <strain evidence="6">IBRC-M 10403</strain>
    </source>
</reference>
<dbReference type="InterPro" id="IPR029033">
    <property type="entry name" value="His_PPase_superfam"/>
</dbReference>